<accession>A0A6P6S2J4</accession>
<reference evidence="3" key="1">
    <citation type="submission" date="2025-08" db="UniProtKB">
        <authorList>
            <consortium name="RefSeq"/>
        </authorList>
    </citation>
    <scope>IDENTIFICATION</scope>
</reference>
<proteinExistence type="predicted"/>
<evidence type="ECO:0000313" key="2">
    <source>
        <dbReference type="Proteomes" id="UP000515125"/>
    </source>
</evidence>
<feature type="compositionally biased region" description="Polar residues" evidence="1">
    <location>
        <begin position="497"/>
        <end position="523"/>
    </location>
</feature>
<feature type="region of interest" description="Disordered" evidence="1">
    <location>
        <begin position="435"/>
        <end position="482"/>
    </location>
</feature>
<gene>
    <name evidence="3" type="primary">LOC34617667</name>
</gene>
<sequence>MGEDGADPLGVGPLTSNQNPEVESLSAQVLLRQAKYCVELSWRTNPQILQSLMTVAVSPVGPPWNGGALSARWEGEYTESFLQQLTLRTGSPLAPRGLWELLSVAVRAAEKDANTQEKAPPFTEHAKAVGAFLNLWSAADLETLKRRAGGLAPSEEASEGVPSDLKLFLIVTKVVDGKKVHYPLALTNKAGAAAVSAAAPTSSLATETPRSNCREATSVAPTQQQQQPTPRALLHVVKHPLEEDALAKPAELPAAAELCRLRALVAEQQAALREAQRQSAACRRELQGTLFRRDCDDPQGLMTQLHTVEAELFMARQRLQTERQLRARETQRFRTEIDKLRRVEASLRTRVRELEARLRAHSCRLRRSLASSETLHPTAPSASSRCSSLDSNAASRCKEARVGLLSGYHPVDGVSRGGPPASVARARVRGSFVGLGESLQGSGTPGARPGGPSRVSASLMASTASSRARQRSDSIGSVCSSSRGTVARIPPCSSHQALASAMPQNAAESPSSCNSHRAPSSTVPEKVAVRNAGCARSPGNCSLREKSPFAAEARCEGEALPPACGILGPENQHPNQQLQAKRCLLQQPQHSSFVVLSAEEYERLRQRGSALTTASSHDTLSAEVSQGPEEPALPPLVHGSRTKSFTAPPLLQGNPECDGLKPTDCGNSQHDRDFQGEVSEQGISNATVEVGGRALKGVAGGRAVFSEIDERLTALQRFLRSTRESFRLMENGLDSGTLEYFLEPG</sequence>
<evidence type="ECO:0000256" key="1">
    <source>
        <dbReference type="SAM" id="MobiDB-lite"/>
    </source>
</evidence>
<protein>
    <submittedName>
        <fullName evidence="3">Coiled-coil domain-containing protein 61</fullName>
    </submittedName>
</protein>
<evidence type="ECO:0000313" key="3">
    <source>
        <dbReference type="RefSeq" id="XP_026193505.1"/>
    </source>
</evidence>
<name>A0A6P6S2J4_9EIME</name>
<dbReference type="GeneID" id="34617667"/>
<organism evidence="2 3">
    <name type="scientific">Cyclospora cayetanensis</name>
    <dbReference type="NCBI Taxonomy" id="88456"/>
    <lineage>
        <taxon>Eukaryota</taxon>
        <taxon>Sar</taxon>
        <taxon>Alveolata</taxon>
        <taxon>Apicomplexa</taxon>
        <taxon>Conoidasida</taxon>
        <taxon>Coccidia</taxon>
        <taxon>Eucoccidiorida</taxon>
        <taxon>Eimeriorina</taxon>
        <taxon>Eimeriidae</taxon>
        <taxon>Cyclospora</taxon>
    </lineage>
</organism>
<dbReference type="OrthoDB" id="347273at2759"/>
<feature type="compositionally biased region" description="Polar residues" evidence="1">
    <location>
        <begin position="609"/>
        <end position="624"/>
    </location>
</feature>
<feature type="region of interest" description="Disordered" evidence="1">
    <location>
        <begin position="200"/>
        <end position="229"/>
    </location>
</feature>
<dbReference type="Proteomes" id="UP000515125">
    <property type="component" value="Unplaced"/>
</dbReference>
<keyword evidence="2" id="KW-1185">Reference proteome</keyword>
<dbReference type="AlphaFoldDB" id="A0A6P6S2J4"/>
<feature type="region of interest" description="Disordered" evidence="1">
    <location>
        <begin position="607"/>
        <end position="639"/>
    </location>
</feature>
<dbReference type="RefSeq" id="XP_026193505.1">
    <property type="nucleotide sequence ID" value="XM_026337720.1"/>
</dbReference>
<feature type="region of interest" description="Disordered" evidence="1">
    <location>
        <begin position="497"/>
        <end position="524"/>
    </location>
</feature>